<keyword evidence="1" id="KW-0812">Transmembrane</keyword>
<dbReference type="RefSeq" id="WP_129132838.1">
    <property type="nucleotide sequence ID" value="NZ_SDHW01000009.1"/>
</dbReference>
<evidence type="ECO:0000313" key="3">
    <source>
        <dbReference type="Proteomes" id="UP000290204"/>
    </source>
</evidence>
<feature type="transmembrane region" description="Helical" evidence="1">
    <location>
        <begin position="45"/>
        <end position="65"/>
    </location>
</feature>
<sequence>MSSRHVKQFMQFIDYFPKQALPGIVLIVVFLSMTIYTLYKNGWHISGLSFGAACAFVFTLGWFIWMIQHTPADLSDNNRKQLSRAEYEYWMKKDPTFDTYWLEKWERNELTGITNPNAKK</sequence>
<feature type="transmembrane region" description="Helical" evidence="1">
    <location>
        <begin position="20"/>
        <end position="39"/>
    </location>
</feature>
<protein>
    <submittedName>
        <fullName evidence="2">Uncharacterized protein</fullName>
    </submittedName>
</protein>
<evidence type="ECO:0000313" key="2">
    <source>
        <dbReference type="EMBL" id="RXK57586.1"/>
    </source>
</evidence>
<dbReference type="AlphaFoldDB" id="A0A4Q1CDE3"/>
<comment type="caution">
    <text evidence="2">The sequence shown here is derived from an EMBL/GenBank/DDBJ whole genome shotgun (WGS) entry which is preliminary data.</text>
</comment>
<keyword evidence="1" id="KW-1133">Transmembrane helix</keyword>
<dbReference type="EMBL" id="SDHW01000009">
    <property type="protein sequence ID" value="RXK57586.1"/>
    <property type="molecule type" value="Genomic_DNA"/>
</dbReference>
<organism evidence="2 3">
    <name type="scientific">Lacibacter luteus</name>
    <dbReference type="NCBI Taxonomy" id="2508719"/>
    <lineage>
        <taxon>Bacteria</taxon>
        <taxon>Pseudomonadati</taxon>
        <taxon>Bacteroidota</taxon>
        <taxon>Chitinophagia</taxon>
        <taxon>Chitinophagales</taxon>
        <taxon>Chitinophagaceae</taxon>
        <taxon>Lacibacter</taxon>
    </lineage>
</organism>
<gene>
    <name evidence="2" type="ORF">ESA94_20520</name>
</gene>
<keyword evidence="3" id="KW-1185">Reference proteome</keyword>
<accession>A0A4Q1CDE3</accession>
<keyword evidence="1" id="KW-0472">Membrane</keyword>
<dbReference type="Proteomes" id="UP000290204">
    <property type="component" value="Unassembled WGS sequence"/>
</dbReference>
<evidence type="ECO:0000256" key="1">
    <source>
        <dbReference type="SAM" id="Phobius"/>
    </source>
</evidence>
<proteinExistence type="predicted"/>
<name>A0A4Q1CDE3_9BACT</name>
<reference evidence="2 3" key="1">
    <citation type="submission" date="2019-01" db="EMBL/GenBank/DDBJ databases">
        <title>Lacibacter sp. strain TTM-7.</title>
        <authorList>
            <person name="Chen W.-M."/>
        </authorList>
    </citation>
    <scope>NUCLEOTIDE SEQUENCE [LARGE SCALE GENOMIC DNA]</scope>
    <source>
        <strain evidence="2 3">TTM-7</strain>
    </source>
</reference>